<evidence type="ECO:0000256" key="1">
    <source>
        <dbReference type="SAM" id="MobiDB-lite"/>
    </source>
</evidence>
<evidence type="ECO:0000313" key="6">
    <source>
        <dbReference type="Proteomes" id="UP000002729"/>
    </source>
</evidence>
<dbReference type="SUPFAM" id="SSF46565">
    <property type="entry name" value="Chaperone J-domain"/>
    <property type="match status" value="1"/>
</dbReference>
<evidence type="ECO:0008006" key="7">
    <source>
        <dbReference type="Google" id="ProtNLM"/>
    </source>
</evidence>
<dbReference type="PROSITE" id="PS51184">
    <property type="entry name" value="JMJC"/>
    <property type="match status" value="1"/>
</dbReference>
<evidence type="ECO:0000259" key="4">
    <source>
        <dbReference type="PROSITE" id="PS51184"/>
    </source>
</evidence>
<dbReference type="PANTHER" id="PTHR12461">
    <property type="entry name" value="HYPOXIA-INDUCIBLE FACTOR 1 ALPHA INHIBITOR-RELATED"/>
    <property type="match status" value="1"/>
</dbReference>
<feature type="compositionally biased region" description="Low complexity" evidence="1">
    <location>
        <begin position="1172"/>
        <end position="1188"/>
    </location>
</feature>
<dbReference type="OrthoDB" id="44887at2759"/>
<feature type="domain" description="JmjC" evidence="4">
    <location>
        <begin position="1405"/>
        <end position="1550"/>
    </location>
</feature>
<organism evidence="6">
    <name type="scientific">Aureococcus anophagefferens</name>
    <name type="common">Harmful bloom alga</name>
    <dbReference type="NCBI Taxonomy" id="44056"/>
    <lineage>
        <taxon>Eukaryota</taxon>
        <taxon>Sar</taxon>
        <taxon>Stramenopiles</taxon>
        <taxon>Ochrophyta</taxon>
        <taxon>Pelagophyceae</taxon>
        <taxon>Pelagomonadales</taxon>
        <taxon>Pelagomonadaceae</taxon>
        <taxon>Aureococcus</taxon>
    </lineage>
</organism>
<dbReference type="InterPro" id="IPR003347">
    <property type="entry name" value="JmjC_dom"/>
</dbReference>
<evidence type="ECO:0000259" key="3">
    <source>
        <dbReference type="PROSITE" id="PS50106"/>
    </source>
</evidence>
<evidence type="ECO:0000313" key="5">
    <source>
        <dbReference type="EMBL" id="EGB05614.1"/>
    </source>
</evidence>
<feature type="compositionally biased region" description="Basic and acidic residues" evidence="1">
    <location>
        <begin position="910"/>
        <end position="925"/>
    </location>
</feature>
<dbReference type="PROSITE" id="PS50106">
    <property type="entry name" value="PDZ"/>
    <property type="match status" value="1"/>
</dbReference>
<proteinExistence type="predicted"/>
<feature type="domain" description="J" evidence="2">
    <location>
        <begin position="764"/>
        <end position="827"/>
    </location>
</feature>
<dbReference type="InParanoid" id="F0YGX5"/>
<dbReference type="PROSITE" id="PS50076">
    <property type="entry name" value="DNAJ_2"/>
    <property type="match status" value="1"/>
</dbReference>
<feature type="region of interest" description="Disordered" evidence="1">
    <location>
        <begin position="937"/>
        <end position="977"/>
    </location>
</feature>
<gene>
    <name evidence="5" type="ORF">AURANDRAFT_66320</name>
</gene>
<dbReference type="Gene3D" id="1.25.40.10">
    <property type="entry name" value="Tetratricopeptide repeat domain"/>
    <property type="match status" value="1"/>
</dbReference>
<dbReference type="SUPFAM" id="SSF48452">
    <property type="entry name" value="TPR-like"/>
    <property type="match status" value="1"/>
</dbReference>
<keyword evidence="6" id="KW-1185">Reference proteome</keyword>
<dbReference type="SMART" id="SM00271">
    <property type="entry name" value="DnaJ"/>
    <property type="match status" value="1"/>
</dbReference>
<dbReference type="SUPFAM" id="SSF50156">
    <property type="entry name" value="PDZ domain-like"/>
    <property type="match status" value="1"/>
</dbReference>
<dbReference type="SUPFAM" id="SSF51197">
    <property type="entry name" value="Clavaminate synthase-like"/>
    <property type="match status" value="1"/>
</dbReference>
<feature type="compositionally biased region" description="Basic and acidic residues" evidence="1">
    <location>
        <begin position="950"/>
        <end position="976"/>
    </location>
</feature>
<dbReference type="InterPro" id="IPR036869">
    <property type="entry name" value="J_dom_sf"/>
</dbReference>
<feature type="domain" description="PDZ" evidence="3">
    <location>
        <begin position="980"/>
        <end position="1070"/>
    </location>
</feature>
<accession>F0YGX5</accession>
<protein>
    <recommendedName>
        <fullName evidence="7">J domain-containing protein</fullName>
    </recommendedName>
</protein>
<dbReference type="SMART" id="SM00228">
    <property type="entry name" value="PDZ"/>
    <property type="match status" value="1"/>
</dbReference>
<dbReference type="InterPro" id="IPR001623">
    <property type="entry name" value="DnaJ_domain"/>
</dbReference>
<name>F0YGX5_AURAN</name>
<feature type="region of interest" description="Disordered" evidence="1">
    <location>
        <begin position="1146"/>
        <end position="1202"/>
    </location>
</feature>
<dbReference type="eggNOG" id="KOG2132">
    <property type="taxonomic scope" value="Eukaryota"/>
</dbReference>
<dbReference type="KEGG" id="aaf:AURANDRAFT_66320"/>
<dbReference type="EMBL" id="GL833140">
    <property type="protein sequence ID" value="EGB05614.1"/>
    <property type="molecule type" value="Genomic_DNA"/>
</dbReference>
<dbReference type="Proteomes" id="UP000002729">
    <property type="component" value="Unassembled WGS sequence"/>
</dbReference>
<dbReference type="InterPro" id="IPR041667">
    <property type="entry name" value="Cupin_8"/>
</dbReference>
<reference evidence="5 6" key="1">
    <citation type="journal article" date="2011" name="Proc. Natl. Acad. Sci. U.S.A.">
        <title>Niche of harmful alga Aureococcus anophagefferens revealed through ecogenomics.</title>
        <authorList>
            <person name="Gobler C.J."/>
            <person name="Berry D.L."/>
            <person name="Dyhrman S.T."/>
            <person name="Wilhelm S.W."/>
            <person name="Salamov A."/>
            <person name="Lobanov A.V."/>
            <person name="Zhang Y."/>
            <person name="Collier J.L."/>
            <person name="Wurch L.L."/>
            <person name="Kustka A.B."/>
            <person name="Dill B.D."/>
            <person name="Shah M."/>
            <person name="VerBerkmoes N.C."/>
            <person name="Kuo A."/>
            <person name="Terry A."/>
            <person name="Pangilinan J."/>
            <person name="Lindquist E.A."/>
            <person name="Lucas S."/>
            <person name="Paulsen I.T."/>
            <person name="Hattenrath-Lehmann T.K."/>
            <person name="Talmage S.C."/>
            <person name="Walker E.A."/>
            <person name="Koch F."/>
            <person name="Burson A.M."/>
            <person name="Marcoval M.A."/>
            <person name="Tang Y.Z."/>
            <person name="Lecleir G.R."/>
            <person name="Coyne K.J."/>
            <person name="Berg G.M."/>
            <person name="Bertrand E.M."/>
            <person name="Saito M.A."/>
            <person name="Gladyshev V.N."/>
            <person name="Grigoriev I.V."/>
        </authorList>
    </citation>
    <scope>NUCLEOTIDE SEQUENCE [LARGE SCALE GENOMIC DNA]</scope>
    <source>
        <strain evidence="6">CCMP 1984</strain>
    </source>
</reference>
<dbReference type="CDD" id="cd06257">
    <property type="entry name" value="DnaJ"/>
    <property type="match status" value="1"/>
</dbReference>
<feature type="region of interest" description="Disordered" evidence="1">
    <location>
        <begin position="879"/>
        <end position="925"/>
    </location>
</feature>
<dbReference type="RefSeq" id="XP_009039745.1">
    <property type="nucleotide sequence ID" value="XM_009041497.1"/>
</dbReference>
<feature type="region of interest" description="Disordered" evidence="1">
    <location>
        <begin position="818"/>
        <end position="855"/>
    </location>
</feature>
<dbReference type="InterPro" id="IPR036034">
    <property type="entry name" value="PDZ_sf"/>
</dbReference>
<dbReference type="Gene3D" id="2.60.120.650">
    <property type="entry name" value="Cupin"/>
    <property type="match status" value="1"/>
</dbReference>
<dbReference type="GeneID" id="20225743"/>
<dbReference type="InterPro" id="IPR011990">
    <property type="entry name" value="TPR-like_helical_dom_sf"/>
</dbReference>
<dbReference type="Pfam" id="PF00226">
    <property type="entry name" value="DnaJ"/>
    <property type="match status" value="1"/>
</dbReference>
<dbReference type="Pfam" id="PF13621">
    <property type="entry name" value="Cupin_8"/>
    <property type="match status" value="1"/>
</dbReference>
<evidence type="ECO:0000259" key="2">
    <source>
        <dbReference type="PROSITE" id="PS50076"/>
    </source>
</evidence>
<sequence length="1550" mass="168299">MGGPRETLGDPGRHELLRGLERLDDLQSLARCGRAKRVDHAERRKVEGNAAFKSKDFDGAILAYLDAIWLLRPAPEPDDMPLASGCVPRGDLAAGLLGPKGEAATMGLGDGALDGRAAALVRSLHGNLANAALRVDDYALARAASEKVWFAEGCPPRDRHKAQLRNARALMGLDEDAKASGSLGVLCTKRDLDPAVRREAKALLRELKHRKELGRASTWSSIMNTTKSVREKEKIANEVKNDPKMAEAQKMMMKMPAPNKVDIQKPQRLNFVSMAKKEWTKKTFYYTAAEVAARKQEKWIRRLHPEDGDPYVFDYDGTKETKKNARDSILKLEQDEKEEQEYSYHDPLWHLGYHARLQLKEMDRRFKADGGDAQRIQDAYHYFKAEQIRKEMALLTPEEKDRCDAVAALEVELTDAEVDEIWVEVRGDVVARETARSFPQERQVALLKAQREAFWACEAEGALGERRKLIRFEHMARALHPNENQQERINYKASVMATTGRIKEEEIRAYINSEMRVLLAPAFVGTGGLSRRPPAPPDDGGDDALAIEDAAPATASPLATGFFKPAPPAAIKPKAKPLKLKGGFFASDKARASGVLGAGERPRDAAPAMPRGFGQPRAEDKDNESAVRFASEIQTMRDAGVDEKAIEARLATNFEANASPLQKKAAEYGKKLADQGHTEDYVREKMFAYIANGGYNLKTGTRPRPPFTMACLVAPSVVDEAKGLAARGCVVEAAASLLASSGCDGGATDASGLLSTLLARCRAEPYACLGLAKPTDDASVKAAYRERALAYHPDKNDYDSTALFQSLGEANDKLKTATARKDWEAERREAREAKRGDAAAPAKEPSPPKPNDEKTQWKAMVASTIDGFVAEDAGRRRAVENADRAERHRRASNAAATKRRVDADLAAQKKNRDSHRAWLRGQREAREKSFSLAADKYRALGGGRPPAKASPRDDAKASPRDGAKASPRDDAADPRRPRPLVELVVAAFARAPLGLTLERQVAPDGDEQTVVLACVDDGGGPGAAERLGVRPGDVLVAVNDADARGYSFKKATAMIGGAPWPRVLKFQRRRKRAPTAARAADDVNLRRMTHLLRRPVATYAFDDLRVLAGPSAADDVDMLRRDVHLRRTAAELFKLLDVSGDALRQRDAKKGAASPTSVQDTPSPSPSPELDGASPGGLPASSPASPRSPAKKKKRRPAAASRAERALALLPTARSEYAASLSDFAEKRGFDYRYVPLLRRVAMCAAAKCARSPAARDALTDLVLKEAPLAVVKALSVAAAHGLSPRCWAPAPPRDRVPRLDADMDTDGLRQWFVDRHEPCVLAGWARGGRPFAAAARAFGDDAVLASLDGDALVPARTAFVDRADGRLFASAATCARPLRRALERRAAGDLYAARLPVRSALPAASATLLDPSRDEAPPAVFGACFGPPHPEGCFAYVAPARAATAPHYDAMEQLLLVARGTKTLRLACPRDASRLDLGNAPLFNKCRLDAAGGSVFAALDAAANPVDVTLNAGDLLYLPAFWWHAVRSDDASTTLNYWFALHPDKAADA</sequence>
<dbReference type="PANTHER" id="PTHR12461:SF105">
    <property type="entry name" value="HYPOXIA-INDUCIBLE FACTOR 1-ALPHA INHIBITOR"/>
    <property type="match status" value="1"/>
</dbReference>
<feature type="compositionally biased region" description="Basic and acidic residues" evidence="1">
    <location>
        <begin position="818"/>
        <end position="837"/>
    </location>
</feature>
<dbReference type="Gene3D" id="1.10.287.110">
    <property type="entry name" value="DnaJ domain"/>
    <property type="match status" value="1"/>
</dbReference>
<dbReference type="Gene3D" id="2.30.42.10">
    <property type="match status" value="1"/>
</dbReference>
<dbReference type="InterPro" id="IPR001478">
    <property type="entry name" value="PDZ"/>
</dbReference>
<feature type="region of interest" description="Disordered" evidence="1">
    <location>
        <begin position="596"/>
        <end position="623"/>
    </location>
</feature>